<proteinExistence type="predicted"/>
<dbReference type="NCBIfam" id="TIGR00231">
    <property type="entry name" value="small_GTP"/>
    <property type="match status" value="1"/>
</dbReference>
<keyword evidence="1" id="KW-0488">Methylation</keyword>
<evidence type="ECO:0000256" key="3">
    <source>
        <dbReference type="ARBA" id="ARBA00023134"/>
    </source>
</evidence>
<sequence length="217" mass="23877">MTAGQNPVQKKLFITGDGNCGKTSLLRAALHGPLQPKVYIQIGDVIVGLQNNEPFERVPGTYEYFVSVEKAKDILVRHIVWDSAGSFKSHRLDPLQYLQNYVFLIGFSIDSPASLENVEWKWKPEAAHHCPGVPIILVGLKKDLRDTHVPLKRKGKRTASYVTKSQGEAVARTIGAYNYIECSSLTGEGVRDVFKAAATATLKETHKGGANQCCVII</sequence>
<organism evidence="4 5">
    <name type="scientific">Dactylonectria estremocensis</name>
    <dbReference type="NCBI Taxonomy" id="1079267"/>
    <lineage>
        <taxon>Eukaryota</taxon>
        <taxon>Fungi</taxon>
        <taxon>Dikarya</taxon>
        <taxon>Ascomycota</taxon>
        <taxon>Pezizomycotina</taxon>
        <taxon>Sordariomycetes</taxon>
        <taxon>Hypocreomycetidae</taxon>
        <taxon>Hypocreales</taxon>
        <taxon>Nectriaceae</taxon>
        <taxon>Dactylonectria</taxon>
    </lineage>
</organism>
<evidence type="ECO:0000313" key="4">
    <source>
        <dbReference type="EMBL" id="KAH7116637.1"/>
    </source>
</evidence>
<dbReference type="InterPro" id="IPR001806">
    <property type="entry name" value="Small_GTPase"/>
</dbReference>
<accession>A0A9P9DCW0</accession>
<evidence type="ECO:0000256" key="2">
    <source>
        <dbReference type="ARBA" id="ARBA00022741"/>
    </source>
</evidence>
<keyword evidence="4" id="KW-0378">Hydrolase</keyword>
<dbReference type="SUPFAM" id="SSF52540">
    <property type="entry name" value="P-loop containing nucleoside triphosphate hydrolases"/>
    <property type="match status" value="1"/>
</dbReference>
<dbReference type="PROSITE" id="PS51419">
    <property type="entry name" value="RAB"/>
    <property type="match status" value="1"/>
</dbReference>
<dbReference type="PANTHER" id="PTHR24072">
    <property type="entry name" value="RHO FAMILY GTPASE"/>
    <property type="match status" value="1"/>
</dbReference>
<dbReference type="CDD" id="cd00157">
    <property type="entry name" value="Rho"/>
    <property type="match status" value="1"/>
</dbReference>
<dbReference type="GO" id="GO:0007264">
    <property type="term" value="P:small GTPase-mediated signal transduction"/>
    <property type="evidence" value="ECO:0007669"/>
    <property type="project" value="InterPro"/>
</dbReference>
<gene>
    <name evidence="4" type="ORF">B0J13DRAFT_571412</name>
</gene>
<evidence type="ECO:0000256" key="1">
    <source>
        <dbReference type="ARBA" id="ARBA00022481"/>
    </source>
</evidence>
<dbReference type="InterPro" id="IPR005225">
    <property type="entry name" value="Small_GTP-bd"/>
</dbReference>
<dbReference type="GO" id="GO:0003924">
    <property type="term" value="F:GTPase activity"/>
    <property type="evidence" value="ECO:0007669"/>
    <property type="project" value="InterPro"/>
</dbReference>
<dbReference type="InterPro" id="IPR003578">
    <property type="entry name" value="Small_GTPase_Rho"/>
</dbReference>
<keyword evidence="2" id="KW-0547">Nucleotide-binding</keyword>
<keyword evidence="3" id="KW-0342">GTP-binding</keyword>
<protein>
    <submittedName>
        <fullName evidence="4">P-loop containing nucleoside triphosphate hydrolase protein</fullName>
    </submittedName>
</protein>
<evidence type="ECO:0000313" key="5">
    <source>
        <dbReference type="Proteomes" id="UP000717696"/>
    </source>
</evidence>
<dbReference type="Gene3D" id="3.40.50.300">
    <property type="entry name" value="P-loop containing nucleotide triphosphate hydrolases"/>
    <property type="match status" value="1"/>
</dbReference>
<dbReference type="SMART" id="SM00175">
    <property type="entry name" value="RAB"/>
    <property type="match status" value="1"/>
</dbReference>
<dbReference type="AlphaFoldDB" id="A0A9P9DCW0"/>
<dbReference type="PRINTS" id="PR00449">
    <property type="entry name" value="RASTRNSFRMNG"/>
</dbReference>
<name>A0A9P9DCW0_9HYPO</name>
<dbReference type="Pfam" id="PF00071">
    <property type="entry name" value="Ras"/>
    <property type="match status" value="1"/>
</dbReference>
<dbReference type="PROSITE" id="PS51420">
    <property type="entry name" value="RHO"/>
    <property type="match status" value="1"/>
</dbReference>
<dbReference type="InterPro" id="IPR027417">
    <property type="entry name" value="P-loop_NTPase"/>
</dbReference>
<keyword evidence="5" id="KW-1185">Reference proteome</keyword>
<dbReference type="Proteomes" id="UP000717696">
    <property type="component" value="Unassembled WGS sequence"/>
</dbReference>
<reference evidence="4" key="1">
    <citation type="journal article" date="2021" name="Nat. Commun.">
        <title>Genetic determinants of endophytism in the Arabidopsis root mycobiome.</title>
        <authorList>
            <person name="Mesny F."/>
            <person name="Miyauchi S."/>
            <person name="Thiergart T."/>
            <person name="Pickel B."/>
            <person name="Atanasova L."/>
            <person name="Karlsson M."/>
            <person name="Huettel B."/>
            <person name="Barry K.W."/>
            <person name="Haridas S."/>
            <person name="Chen C."/>
            <person name="Bauer D."/>
            <person name="Andreopoulos W."/>
            <person name="Pangilinan J."/>
            <person name="LaButti K."/>
            <person name="Riley R."/>
            <person name="Lipzen A."/>
            <person name="Clum A."/>
            <person name="Drula E."/>
            <person name="Henrissat B."/>
            <person name="Kohler A."/>
            <person name="Grigoriev I.V."/>
            <person name="Martin F.M."/>
            <person name="Hacquard S."/>
        </authorList>
    </citation>
    <scope>NUCLEOTIDE SEQUENCE</scope>
    <source>
        <strain evidence="4">MPI-CAGE-AT-0021</strain>
    </source>
</reference>
<dbReference type="EMBL" id="JAGMUU010000035">
    <property type="protein sequence ID" value="KAH7116637.1"/>
    <property type="molecule type" value="Genomic_DNA"/>
</dbReference>
<dbReference type="OrthoDB" id="8830751at2759"/>
<comment type="caution">
    <text evidence="4">The sequence shown here is derived from an EMBL/GenBank/DDBJ whole genome shotgun (WGS) entry which is preliminary data.</text>
</comment>
<dbReference type="SMART" id="SM00174">
    <property type="entry name" value="RHO"/>
    <property type="match status" value="1"/>
</dbReference>
<dbReference type="GO" id="GO:0005525">
    <property type="term" value="F:GTP binding"/>
    <property type="evidence" value="ECO:0007669"/>
    <property type="project" value="UniProtKB-KW"/>
</dbReference>